<dbReference type="SUPFAM" id="SSF54909">
    <property type="entry name" value="Dimeric alpha+beta barrel"/>
    <property type="match status" value="1"/>
</dbReference>
<dbReference type="InterPro" id="IPR011008">
    <property type="entry name" value="Dimeric_a/b-barrel"/>
</dbReference>
<dbReference type="PANTHER" id="PTHR33606">
    <property type="entry name" value="PROTEIN YCII"/>
    <property type="match status" value="1"/>
</dbReference>
<organism evidence="3 4">
    <name type="scientific">Sphingomonas rustica</name>
    <dbReference type="NCBI Taxonomy" id="3103142"/>
    <lineage>
        <taxon>Bacteria</taxon>
        <taxon>Pseudomonadati</taxon>
        <taxon>Pseudomonadota</taxon>
        <taxon>Alphaproteobacteria</taxon>
        <taxon>Sphingomonadales</taxon>
        <taxon>Sphingomonadaceae</taxon>
        <taxon>Sphingomonas</taxon>
    </lineage>
</organism>
<evidence type="ECO:0000313" key="3">
    <source>
        <dbReference type="EMBL" id="MEN3747307.1"/>
    </source>
</evidence>
<dbReference type="Pfam" id="PF03795">
    <property type="entry name" value="YCII"/>
    <property type="match status" value="1"/>
</dbReference>
<gene>
    <name evidence="3" type="ORF">TPR58_09010</name>
</gene>
<reference evidence="3 4" key="1">
    <citation type="submission" date="2024-05" db="EMBL/GenBank/DDBJ databases">
        <title>Sphingomonas sp. HF-S3 16S ribosomal RNA gene Genome sequencing and assembly.</title>
        <authorList>
            <person name="Lee H."/>
        </authorList>
    </citation>
    <scope>NUCLEOTIDE SEQUENCE [LARGE SCALE GENOMIC DNA]</scope>
    <source>
        <strain evidence="3 4">HF-S3</strain>
    </source>
</reference>
<evidence type="ECO:0000259" key="2">
    <source>
        <dbReference type="Pfam" id="PF03795"/>
    </source>
</evidence>
<comment type="caution">
    <text evidence="3">The sequence shown here is derived from an EMBL/GenBank/DDBJ whole genome shotgun (WGS) entry which is preliminary data.</text>
</comment>
<comment type="similarity">
    <text evidence="1">Belongs to the YciI family.</text>
</comment>
<evidence type="ECO:0000256" key="1">
    <source>
        <dbReference type="ARBA" id="ARBA00007689"/>
    </source>
</evidence>
<dbReference type="InterPro" id="IPR051807">
    <property type="entry name" value="Sec-metab_biosynth-assoc"/>
</dbReference>
<dbReference type="NCBIfam" id="NF009508">
    <property type="entry name" value="PRK12866.1"/>
    <property type="match status" value="1"/>
</dbReference>
<dbReference type="PANTHER" id="PTHR33606:SF3">
    <property type="entry name" value="PROTEIN YCII"/>
    <property type="match status" value="1"/>
</dbReference>
<evidence type="ECO:0000313" key="4">
    <source>
        <dbReference type="Proteomes" id="UP001427805"/>
    </source>
</evidence>
<proteinExistence type="inferred from homology"/>
<dbReference type="InterPro" id="IPR005545">
    <property type="entry name" value="YCII"/>
</dbReference>
<dbReference type="Proteomes" id="UP001427805">
    <property type="component" value="Unassembled WGS sequence"/>
</dbReference>
<accession>A0ABV0B7X4</accession>
<name>A0ABV0B7X4_9SPHN</name>
<keyword evidence="4" id="KW-1185">Reference proteome</keyword>
<dbReference type="Gene3D" id="3.30.70.1060">
    <property type="entry name" value="Dimeric alpha+beta barrel"/>
    <property type="match status" value="1"/>
</dbReference>
<feature type="domain" description="YCII-related" evidence="2">
    <location>
        <begin position="3"/>
        <end position="87"/>
    </location>
</feature>
<sequence>MAHYLLIYDLAPDYLERRAAFREAHLALAWRSVERGDLLLGGALADPAAQAMLLFQGEGPEAAETFAQDDPYVAAGLVTRWRVHRWTTVVGADASTPVHPNDR</sequence>
<protein>
    <submittedName>
        <fullName evidence="3">YciI-like protein</fullName>
    </submittedName>
</protein>
<dbReference type="EMBL" id="JBDIZK010000004">
    <property type="protein sequence ID" value="MEN3747307.1"/>
    <property type="molecule type" value="Genomic_DNA"/>
</dbReference>
<dbReference type="RefSeq" id="WP_346246299.1">
    <property type="nucleotide sequence ID" value="NZ_JBDIZK010000004.1"/>
</dbReference>